<sequence>MTIEAFYAAVGGDYQATLRRLMVPEIVETFAVRYAQDTTVDRLHRALEAGDAERAFRTAHSLRGLAQNLGFERLYQAAAVLTEALRPRRLPVSPALLAAVDAAHRQVTEAVAAYAKA</sequence>
<evidence type="ECO:0000259" key="2">
    <source>
        <dbReference type="PROSITE" id="PS50894"/>
    </source>
</evidence>
<gene>
    <name evidence="3" type="ORF">H8S55_05660</name>
</gene>
<comment type="caution">
    <text evidence="3">The sequence shown here is derived from an EMBL/GenBank/DDBJ whole genome shotgun (WGS) entry which is preliminary data.</text>
</comment>
<dbReference type="InterPro" id="IPR008207">
    <property type="entry name" value="Sig_transdc_His_kin_Hpt_dom"/>
</dbReference>
<dbReference type="PROSITE" id="PS50894">
    <property type="entry name" value="HPT"/>
    <property type="match status" value="1"/>
</dbReference>
<keyword evidence="4" id="KW-1185">Reference proteome</keyword>
<organism evidence="3 4">
    <name type="scientific">Flintibacter faecis</name>
    <dbReference type="NCBI Taxonomy" id="2763047"/>
    <lineage>
        <taxon>Bacteria</taxon>
        <taxon>Bacillati</taxon>
        <taxon>Bacillota</taxon>
        <taxon>Clostridia</taxon>
        <taxon>Eubacteriales</taxon>
        <taxon>Flintibacter</taxon>
    </lineage>
</organism>
<protein>
    <submittedName>
        <fullName evidence="3">Hpt domain-containing protein</fullName>
    </submittedName>
</protein>
<evidence type="ECO:0000313" key="4">
    <source>
        <dbReference type="Proteomes" id="UP000602260"/>
    </source>
</evidence>
<dbReference type="AlphaFoldDB" id="A0A8J6M4H8"/>
<accession>A0A8J6M4H8</accession>
<dbReference type="SUPFAM" id="SSF47226">
    <property type="entry name" value="Histidine-containing phosphotransfer domain, HPT domain"/>
    <property type="match status" value="1"/>
</dbReference>
<evidence type="ECO:0000313" key="3">
    <source>
        <dbReference type="EMBL" id="MBC5716807.1"/>
    </source>
</evidence>
<reference evidence="3" key="1">
    <citation type="submission" date="2020-08" db="EMBL/GenBank/DDBJ databases">
        <title>Genome public.</title>
        <authorList>
            <person name="Liu C."/>
            <person name="Sun Q."/>
        </authorList>
    </citation>
    <scope>NUCLEOTIDE SEQUENCE</scope>
    <source>
        <strain evidence="3">BX5</strain>
    </source>
</reference>
<dbReference type="Gene3D" id="1.20.120.160">
    <property type="entry name" value="HPT domain"/>
    <property type="match status" value="1"/>
</dbReference>
<keyword evidence="1" id="KW-0597">Phosphoprotein</keyword>
<dbReference type="RefSeq" id="WP_186878151.1">
    <property type="nucleotide sequence ID" value="NZ_JACOPN010000003.1"/>
</dbReference>
<dbReference type="GO" id="GO:0000160">
    <property type="term" value="P:phosphorelay signal transduction system"/>
    <property type="evidence" value="ECO:0007669"/>
    <property type="project" value="InterPro"/>
</dbReference>
<proteinExistence type="predicted"/>
<dbReference type="InterPro" id="IPR036641">
    <property type="entry name" value="HPT_dom_sf"/>
</dbReference>
<name>A0A8J6M4H8_9FIRM</name>
<feature type="modified residue" description="Phosphohistidine" evidence="1">
    <location>
        <position position="60"/>
    </location>
</feature>
<dbReference type="Proteomes" id="UP000602260">
    <property type="component" value="Unassembled WGS sequence"/>
</dbReference>
<evidence type="ECO:0000256" key="1">
    <source>
        <dbReference type="PROSITE-ProRule" id="PRU00110"/>
    </source>
</evidence>
<dbReference type="EMBL" id="JACOPN010000003">
    <property type="protein sequence ID" value="MBC5716807.1"/>
    <property type="molecule type" value="Genomic_DNA"/>
</dbReference>
<feature type="domain" description="HPt" evidence="2">
    <location>
        <begin position="21"/>
        <end position="114"/>
    </location>
</feature>
<dbReference type="Pfam" id="PF01627">
    <property type="entry name" value="Hpt"/>
    <property type="match status" value="1"/>
</dbReference>